<dbReference type="EMBL" id="JAACJM010000122">
    <property type="protein sequence ID" value="KAF5344596.1"/>
    <property type="molecule type" value="Genomic_DNA"/>
</dbReference>
<reference evidence="2 3" key="1">
    <citation type="journal article" date="2020" name="ISME J.">
        <title>Uncovering the hidden diversity of litter-decomposition mechanisms in mushroom-forming fungi.</title>
        <authorList>
            <person name="Floudas D."/>
            <person name="Bentzer J."/>
            <person name="Ahren D."/>
            <person name="Johansson T."/>
            <person name="Persson P."/>
            <person name="Tunlid A."/>
        </authorList>
    </citation>
    <scope>NUCLEOTIDE SEQUENCE [LARGE SCALE GENOMIC DNA]</scope>
    <source>
        <strain evidence="2 3">CBS 291.85</strain>
    </source>
</reference>
<feature type="domain" description="Hemerythrin-like" evidence="1">
    <location>
        <begin position="116"/>
        <end position="235"/>
    </location>
</feature>
<comment type="caution">
    <text evidence="2">The sequence shown here is derived from an EMBL/GenBank/DDBJ whole genome shotgun (WGS) entry which is preliminary data.</text>
</comment>
<dbReference type="InterPro" id="IPR012312">
    <property type="entry name" value="Hemerythrin-like"/>
</dbReference>
<keyword evidence="3" id="KW-1185">Reference proteome</keyword>
<dbReference type="PANTHER" id="PTHR35585:SF1">
    <property type="entry name" value="HHE DOMAIN PROTEIN (AFU_ORTHOLOGUE AFUA_4G00730)"/>
    <property type="match status" value="1"/>
</dbReference>
<dbReference type="OrthoDB" id="9983919at2759"/>
<gene>
    <name evidence="2" type="ORF">D9758_013922</name>
</gene>
<dbReference type="Gene3D" id="1.20.120.520">
    <property type="entry name" value="nmb1532 protein domain like"/>
    <property type="match status" value="1"/>
</dbReference>
<dbReference type="Pfam" id="PF01814">
    <property type="entry name" value="Hemerythrin"/>
    <property type="match status" value="1"/>
</dbReference>
<evidence type="ECO:0000259" key="1">
    <source>
        <dbReference type="Pfam" id="PF01814"/>
    </source>
</evidence>
<sequence>MDILNFAGSDGQLIPFTMRRPRGACFQLAQRLLIGRASRSVRCDVIPVVASNRPRPKNLSLKPRPSIVKAMLRAASVSNAFRTIRTITTIKFTPSSFRNTSRPIRNSTYARTMATLTAKIKEDHQEMYEYYDNYVKASGDRDTQTRWANQLFWEVARHAVGEEIVVYPLMEQHLGQKGIELADQDRKEHQYVKEKLHALEGMAAGTPEFDSTLKAVMDHLHKHNDSEEREDLPRLEPALGTEGSKAAGQSFSRTKMFVPTHAHPSFPNKPPYETLAGFMALPADRLKDLFLKFPTEEMKHQS</sequence>
<organism evidence="2 3">
    <name type="scientific">Tetrapyrgos nigripes</name>
    <dbReference type="NCBI Taxonomy" id="182062"/>
    <lineage>
        <taxon>Eukaryota</taxon>
        <taxon>Fungi</taxon>
        <taxon>Dikarya</taxon>
        <taxon>Basidiomycota</taxon>
        <taxon>Agaricomycotina</taxon>
        <taxon>Agaricomycetes</taxon>
        <taxon>Agaricomycetidae</taxon>
        <taxon>Agaricales</taxon>
        <taxon>Marasmiineae</taxon>
        <taxon>Marasmiaceae</taxon>
        <taxon>Tetrapyrgos</taxon>
    </lineage>
</organism>
<dbReference type="Proteomes" id="UP000559256">
    <property type="component" value="Unassembled WGS sequence"/>
</dbReference>
<dbReference type="PANTHER" id="PTHR35585">
    <property type="entry name" value="HHE DOMAIN PROTEIN (AFU_ORTHOLOGUE AFUA_4G00730)"/>
    <property type="match status" value="1"/>
</dbReference>
<accession>A0A8H5CPD7</accession>
<evidence type="ECO:0000313" key="3">
    <source>
        <dbReference type="Proteomes" id="UP000559256"/>
    </source>
</evidence>
<protein>
    <recommendedName>
        <fullName evidence="1">Hemerythrin-like domain-containing protein</fullName>
    </recommendedName>
</protein>
<dbReference type="AlphaFoldDB" id="A0A8H5CPD7"/>
<proteinExistence type="predicted"/>
<evidence type="ECO:0000313" key="2">
    <source>
        <dbReference type="EMBL" id="KAF5344596.1"/>
    </source>
</evidence>
<name>A0A8H5CPD7_9AGAR</name>